<accession>A0ABS1KYX5</accession>
<dbReference type="Proteomes" id="UP000613030">
    <property type="component" value="Unassembled WGS sequence"/>
</dbReference>
<evidence type="ECO:0000313" key="2">
    <source>
        <dbReference type="EMBL" id="MBL0744656.1"/>
    </source>
</evidence>
<dbReference type="PROSITE" id="PS50889">
    <property type="entry name" value="S4"/>
    <property type="match status" value="1"/>
</dbReference>
<dbReference type="RefSeq" id="WP_202014425.1">
    <property type="nucleotide sequence ID" value="NZ_JAERRB010000012.1"/>
</dbReference>
<dbReference type="Pfam" id="PF13275">
    <property type="entry name" value="S4_2"/>
    <property type="match status" value="1"/>
</dbReference>
<sequence length="71" mass="8117">MMENFKLKEGEEFIELKNLIKLLGWVNTGGEAMARIDNKEIKLNGEVETQRRKKVRRGDVVTAGSNQARVE</sequence>
<name>A0ABS1KYX5_9BACT</name>
<evidence type="ECO:0000313" key="3">
    <source>
        <dbReference type="Proteomes" id="UP000613030"/>
    </source>
</evidence>
<protein>
    <submittedName>
        <fullName evidence="2">RNA-binding S4 domain-containing protein</fullName>
    </submittedName>
</protein>
<keyword evidence="1" id="KW-0694">RNA-binding</keyword>
<proteinExistence type="predicted"/>
<reference evidence="2 3" key="1">
    <citation type="submission" date="2021-01" db="EMBL/GenBank/DDBJ databases">
        <title>Chryseolinea sp. Jin1 Genome sequencing and assembly.</title>
        <authorList>
            <person name="Kim I."/>
        </authorList>
    </citation>
    <scope>NUCLEOTIDE SEQUENCE [LARGE SCALE GENOMIC DNA]</scope>
    <source>
        <strain evidence="2 3">Jin1</strain>
    </source>
</reference>
<dbReference type="EMBL" id="JAERRB010000012">
    <property type="protein sequence ID" value="MBL0744656.1"/>
    <property type="molecule type" value="Genomic_DNA"/>
</dbReference>
<gene>
    <name evidence="2" type="ORF">JI741_25710</name>
</gene>
<dbReference type="SUPFAM" id="SSF55174">
    <property type="entry name" value="Alpha-L RNA-binding motif"/>
    <property type="match status" value="1"/>
</dbReference>
<comment type="caution">
    <text evidence="2">The sequence shown here is derived from an EMBL/GenBank/DDBJ whole genome shotgun (WGS) entry which is preliminary data.</text>
</comment>
<dbReference type="Gene3D" id="3.10.290.10">
    <property type="entry name" value="RNA-binding S4 domain"/>
    <property type="match status" value="1"/>
</dbReference>
<evidence type="ECO:0000256" key="1">
    <source>
        <dbReference type="PROSITE-ProRule" id="PRU00182"/>
    </source>
</evidence>
<keyword evidence="3" id="KW-1185">Reference proteome</keyword>
<dbReference type="InterPro" id="IPR036986">
    <property type="entry name" value="S4_RNA-bd_sf"/>
</dbReference>
<organism evidence="2 3">
    <name type="scientific">Chryseolinea lacunae</name>
    <dbReference type="NCBI Taxonomy" id="2801331"/>
    <lineage>
        <taxon>Bacteria</taxon>
        <taxon>Pseudomonadati</taxon>
        <taxon>Bacteroidota</taxon>
        <taxon>Cytophagia</taxon>
        <taxon>Cytophagales</taxon>
        <taxon>Fulvivirgaceae</taxon>
        <taxon>Chryseolinea</taxon>
    </lineage>
</organism>